<dbReference type="GO" id="GO:0005524">
    <property type="term" value="F:ATP binding"/>
    <property type="evidence" value="ECO:0007669"/>
    <property type="project" value="InterPro"/>
</dbReference>
<dbReference type="EMBL" id="QMRA01000019">
    <property type="protein sequence ID" value="RLE54694.1"/>
    <property type="molecule type" value="Genomic_DNA"/>
</dbReference>
<name>A0A497F4W6_9CREN</name>
<proteinExistence type="inferred from homology"/>
<dbReference type="PANTHER" id="PTHR48085">
    <property type="entry name" value="CADMIUM/ZINC-TRANSPORTING ATPASE HMA2-RELATED"/>
    <property type="match status" value="1"/>
</dbReference>
<organism evidence="3 4">
    <name type="scientific">Thermoproteota archaeon</name>
    <dbReference type="NCBI Taxonomy" id="2056631"/>
    <lineage>
        <taxon>Archaea</taxon>
        <taxon>Thermoproteota</taxon>
    </lineage>
</organism>
<comment type="similarity">
    <text evidence="1">Belongs to the cation transport ATPase (P-type) (TC 3.A.3) family. Type IB subfamily.</text>
</comment>
<dbReference type="Gene3D" id="3.40.50.1000">
    <property type="entry name" value="HAD superfamily/HAD-like"/>
    <property type="match status" value="1"/>
</dbReference>
<keyword evidence="2" id="KW-0472">Membrane</keyword>
<dbReference type="AlphaFoldDB" id="A0A497F4W6"/>
<dbReference type="InterPro" id="IPR001757">
    <property type="entry name" value="P_typ_ATPase"/>
</dbReference>
<evidence type="ECO:0000313" key="3">
    <source>
        <dbReference type="EMBL" id="RLE54694.1"/>
    </source>
</evidence>
<evidence type="ECO:0000256" key="1">
    <source>
        <dbReference type="ARBA" id="ARBA00006024"/>
    </source>
</evidence>
<feature type="transmembrane region" description="Helical" evidence="2">
    <location>
        <begin position="134"/>
        <end position="154"/>
    </location>
</feature>
<keyword evidence="2" id="KW-1133">Transmembrane helix</keyword>
<dbReference type="InterPro" id="IPR023214">
    <property type="entry name" value="HAD_sf"/>
</dbReference>
<feature type="transmembrane region" description="Helical" evidence="2">
    <location>
        <begin position="109"/>
        <end position="128"/>
    </location>
</feature>
<evidence type="ECO:0000313" key="4">
    <source>
        <dbReference type="Proteomes" id="UP000269499"/>
    </source>
</evidence>
<dbReference type="NCBIfam" id="TIGR01494">
    <property type="entry name" value="ATPase_P-type"/>
    <property type="match status" value="1"/>
</dbReference>
<reference evidence="3 4" key="1">
    <citation type="submission" date="2018-06" db="EMBL/GenBank/DDBJ databases">
        <title>Extensive metabolic versatility and redundancy in microbially diverse, dynamic hydrothermal sediments.</title>
        <authorList>
            <person name="Dombrowski N."/>
            <person name="Teske A."/>
            <person name="Baker B.J."/>
        </authorList>
    </citation>
    <scope>NUCLEOTIDE SEQUENCE [LARGE SCALE GENOMIC DNA]</scope>
    <source>
        <strain evidence="3">B20_G2</strain>
    </source>
</reference>
<comment type="caution">
    <text evidence="3">The sequence shown here is derived from an EMBL/GenBank/DDBJ whole genome shotgun (WGS) entry which is preliminary data.</text>
</comment>
<gene>
    <name evidence="3" type="ORF">DRJ26_01660</name>
</gene>
<dbReference type="GO" id="GO:0016887">
    <property type="term" value="F:ATP hydrolysis activity"/>
    <property type="evidence" value="ECO:0007669"/>
    <property type="project" value="InterPro"/>
</dbReference>
<keyword evidence="2" id="KW-0812">Transmembrane</keyword>
<dbReference type="PRINTS" id="PR00120">
    <property type="entry name" value="HATPASE"/>
</dbReference>
<dbReference type="PRINTS" id="PR00119">
    <property type="entry name" value="CATATPASE"/>
</dbReference>
<dbReference type="PANTHER" id="PTHR48085:SF5">
    <property type="entry name" value="CADMIUM_ZINC-TRANSPORTING ATPASE HMA4-RELATED"/>
    <property type="match status" value="1"/>
</dbReference>
<dbReference type="Pfam" id="PF00702">
    <property type="entry name" value="Hydrolase"/>
    <property type="match status" value="1"/>
</dbReference>
<dbReference type="InterPro" id="IPR051014">
    <property type="entry name" value="Cation_Transport_ATPase_IB"/>
</dbReference>
<accession>A0A497F4W6</accession>
<dbReference type="InterPro" id="IPR036412">
    <property type="entry name" value="HAD-like_sf"/>
</dbReference>
<protein>
    <submittedName>
        <fullName evidence="3">Uncharacterized protein</fullName>
    </submittedName>
</protein>
<dbReference type="GO" id="GO:0022857">
    <property type="term" value="F:transmembrane transporter activity"/>
    <property type="evidence" value="ECO:0007669"/>
    <property type="project" value="TreeGrafter"/>
</dbReference>
<sequence length="156" mass="16722">MITGDHVKVAKKIAKELDIDEYRAELSPEDKIEVIRKIMSLYNQHVSMVGDGINDAPALANACVGIAMGSGTEVAIESGDVVLMKPNLMKIPYLFKLSRKTMNVVKQNIIFSIGVKGALALLAILGVVNLWAAVAVGDMGLSFIVILNAMRLAVGQ</sequence>
<evidence type="ECO:0000256" key="2">
    <source>
        <dbReference type="SAM" id="Phobius"/>
    </source>
</evidence>
<dbReference type="SUPFAM" id="SSF56784">
    <property type="entry name" value="HAD-like"/>
    <property type="match status" value="1"/>
</dbReference>
<dbReference type="GO" id="GO:0016020">
    <property type="term" value="C:membrane"/>
    <property type="evidence" value="ECO:0007669"/>
    <property type="project" value="InterPro"/>
</dbReference>
<dbReference type="Proteomes" id="UP000269499">
    <property type="component" value="Unassembled WGS sequence"/>
</dbReference>